<dbReference type="Proteomes" id="UP000287651">
    <property type="component" value="Unassembled WGS sequence"/>
</dbReference>
<protein>
    <submittedName>
        <fullName evidence="3">Uncharacterized protein</fullName>
    </submittedName>
</protein>
<dbReference type="AlphaFoldDB" id="A0A426XRW7"/>
<evidence type="ECO:0000256" key="2">
    <source>
        <dbReference type="SAM" id="Phobius"/>
    </source>
</evidence>
<comment type="caution">
    <text evidence="3">The sequence shown here is derived from an EMBL/GenBank/DDBJ whole genome shotgun (WGS) entry which is preliminary data.</text>
</comment>
<evidence type="ECO:0000313" key="4">
    <source>
        <dbReference type="Proteomes" id="UP000287651"/>
    </source>
</evidence>
<sequence length="135" mass="15156">MRAPSYEANNSHEIWRHSVRQAACVPYEHKRHPMWLGCGPAALASHGKGWLVFPMSERERERERDDGRAALRFPPLPIPLIPISSAILFQNPAIGTRRATRRSRSGASLRRASGNSSGPPSVIIFLVFSLIMFNR</sequence>
<keyword evidence="2" id="KW-0472">Membrane</keyword>
<keyword evidence="2" id="KW-0812">Transmembrane</keyword>
<name>A0A426XRW7_ENSVE</name>
<evidence type="ECO:0000256" key="1">
    <source>
        <dbReference type="SAM" id="MobiDB-lite"/>
    </source>
</evidence>
<feature type="transmembrane region" description="Helical" evidence="2">
    <location>
        <begin position="115"/>
        <end position="133"/>
    </location>
</feature>
<dbReference type="EMBL" id="AMZH03017953">
    <property type="protein sequence ID" value="RRT42283.1"/>
    <property type="molecule type" value="Genomic_DNA"/>
</dbReference>
<reference evidence="3 4" key="1">
    <citation type="journal article" date="2014" name="Agronomy (Basel)">
        <title>A Draft Genome Sequence for Ensete ventricosum, the Drought-Tolerant Tree Against Hunger.</title>
        <authorList>
            <person name="Harrison J."/>
            <person name="Moore K.A."/>
            <person name="Paszkiewicz K."/>
            <person name="Jones T."/>
            <person name="Grant M."/>
            <person name="Ambacheew D."/>
            <person name="Muzemil S."/>
            <person name="Studholme D.J."/>
        </authorList>
    </citation>
    <scope>NUCLEOTIDE SEQUENCE [LARGE SCALE GENOMIC DNA]</scope>
</reference>
<evidence type="ECO:0000313" key="3">
    <source>
        <dbReference type="EMBL" id="RRT42283.1"/>
    </source>
</evidence>
<accession>A0A426XRW7</accession>
<keyword evidence="2" id="KW-1133">Transmembrane helix</keyword>
<gene>
    <name evidence="3" type="ORF">B296_00049756</name>
</gene>
<feature type="compositionally biased region" description="Low complexity" evidence="1">
    <location>
        <begin position="105"/>
        <end position="117"/>
    </location>
</feature>
<organism evidence="3 4">
    <name type="scientific">Ensete ventricosum</name>
    <name type="common">Abyssinian banana</name>
    <name type="synonym">Musa ensete</name>
    <dbReference type="NCBI Taxonomy" id="4639"/>
    <lineage>
        <taxon>Eukaryota</taxon>
        <taxon>Viridiplantae</taxon>
        <taxon>Streptophyta</taxon>
        <taxon>Embryophyta</taxon>
        <taxon>Tracheophyta</taxon>
        <taxon>Spermatophyta</taxon>
        <taxon>Magnoliopsida</taxon>
        <taxon>Liliopsida</taxon>
        <taxon>Zingiberales</taxon>
        <taxon>Musaceae</taxon>
        <taxon>Ensete</taxon>
    </lineage>
</organism>
<proteinExistence type="predicted"/>
<feature type="region of interest" description="Disordered" evidence="1">
    <location>
        <begin position="98"/>
        <end position="117"/>
    </location>
</feature>